<accession>A0A371AZD8</accession>
<dbReference type="InterPro" id="IPR052179">
    <property type="entry name" value="DD-CPase-like"/>
</dbReference>
<reference evidence="2 3" key="1">
    <citation type="submission" date="2018-07" db="EMBL/GenBank/DDBJ databases">
        <title>Anaerosacharophilus polymeroproducens gen. nov. sp. nov., an anaerobic bacterium isolated from salt field.</title>
        <authorList>
            <person name="Kim W."/>
            <person name="Yang S.-H."/>
            <person name="Oh J."/>
            <person name="Lee J.-H."/>
            <person name="Kwon K.K."/>
        </authorList>
    </citation>
    <scope>NUCLEOTIDE SEQUENCE [LARGE SCALE GENOMIC DNA]</scope>
    <source>
        <strain evidence="2 3">MCWD5</strain>
    </source>
</reference>
<dbReference type="PANTHER" id="PTHR34385:SF1">
    <property type="entry name" value="PEPTIDOGLYCAN L-ALANYL-D-GLUTAMATE ENDOPEPTIDASE CWLK"/>
    <property type="match status" value="1"/>
</dbReference>
<dbReference type="OrthoDB" id="9792074at2"/>
<keyword evidence="2" id="KW-0378">Hydrolase</keyword>
<evidence type="ECO:0000313" key="2">
    <source>
        <dbReference type="EMBL" id="RDU24913.1"/>
    </source>
</evidence>
<keyword evidence="2" id="KW-0121">Carboxypeptidase</keyword>
<sequence length="249" mass="28420">MNKISLTKEQIYFGSLILVNHEYPLVEMGLDPLVTNLEKSDIKLQRQASVLLSNLMREINGWKEIVPVSGWRSLGEQQKIWNDTVKERGWEYARKYVAVPGHSEHQTGLAIDLGLNQNNIDFICPEFPYFGICQQFRERAASYGFIERYPAGKESITGIGHEPWHFRYVGVPHAQIIINEGLTLEEYISFIKQFYYGNKTYSIHGGGQNISISYISAIQAADTEIKVGHNKPYSISGNNTDGFILTEWR</sequence>
<evidence type="ECO:0000259" key="1">
    <source>
        <dbReference type="Pfam" id="PF02557"/>
    </source>
</evidence>
<dbReference type="InterPro" id="IPR003709">
    <property type="entry name" value="VanY-like_core_dom"/>
</dbReference>
<keyword evidence="2" id="KW-0645">Protease</keyword>
<comment type="caution">
    <text evidence="2">The sequence shown here is derived from an EMBL/GenBank/DDBJ whole genome shotgun (WGS) entry which is preliminary data.</text>
</comment>
<proteinExistence type="predicted"/>
<dbReference type="SUPFAM" id="SSF55166">
    <property type="entry name" value="Hedgehog/DD-peptidase"/>
    <property type="match status" value="1"/>
</dbReference>
<dbReference type="Gene3D" id="3.30.200.180">
    <property type="match status" value="1"/>
</dbReference>
<dbReference type="InterPro" id="IPR009045">
    <property type="entry name" value="Zn_M74/Hedgehog-like"/>
</dbReference>
<dbReference type="PANTHER" id="PTHR34385">
    <property type="entry name" value="D-ALANYL-D-ALANINE CARBOXYPEPTIDASE"/>
    <property type="match status" value="1"/>
</dbReference>
<dbReference type="Proteomes" id="UP000255036">
    <property type="component" value="Unassembled WGS sequence"/>
</dbReference>
<dbReference type="CDD" id="cd14849">
    <property type="entry name" value="DD-dipeptidase_VanXYc"/>
    <property type="match status" value="1"/>
</dbReference>
<dbReference type="GO" id="GO:0006508">
    <property type="term" value="P:proteolysis"/>
    <property type="evidence" value="ECO:0007669"/>
    <property type="project" value="InterPro"/>
</dbReference>
<dbReference type="AlphaFoldDB" id="A0A371AZD8"/>
<keyword evidence="3" id="KW-1185">Reference proteome</keyword>
<dbReference type="Pfam" id="PF02557">
    <property type="entry name" value="VanY"/>
    <property type="match status" value="1"/>
</dbReference>
<dbReference type="EMBL" id="QRCT01000009">
    <property type="protein sequence ID" value="RDU24913.1"/>
    <property type="molecule type" value="Genomic_DNA"/>
</dbReference>
<feature type="domain" description="D-alanyl-D-alanine carboxypeptidase-like core" evidence="1">
    <location>
        <begin position="45"/>
        <end position="170"/>
    </location>
</feature>
<dbReference type="Gene3D" id="3.30.1380.10">
    <property type="match status" value="1"/>
</dbReference>
<evidence type="ECO:0000313" key="3">
    <source>
        <dbReference type="Proteomes" id="UP000255036"/>
    </source>
</evidence>
<gene>
    <name evidence="2" type="ORF">DWV06_01400</name>
</gene>
<dbReference type="RefSeq" id="WP_115480397.1">
    <property type="nucleotide sequence ID" value="NZ_QRCT01000009.1"/>
</dbReference>
<protein>
    <submittedName>
        <fullName evidence="2">D-alanyl-D-alanine carboxypeptidase family protein</fullName>
    </submittedName>
</protein>
<organism evidence="2 3">
    <name type="scientific">Anaerosacchariphilus polymeriproducens</name>
    <dbReference type="NCBI Taxonomy" id="1812858"/>
    <lineage>
        <taxon>Bacteria</taxon>
        <taxon>Bacillati</taxon>
        <taxon>Bacillota</taxon>
        <taxon>Clostridia</taxon>
        <taxon>Lachnospirales</taxon>
        <taxon>Lachnospiraceae</taxon>
        <taxon>Anaerosacchariphilus</taxon>
    </lineage>
</organism>
<name>A0A371AZD8_9FIRM</name>
<dbReference type="GO" id="GO:0004180">
    <property type="term" value="F:carboxypeptidase activity"/>
    <property type="evidence" value="ECO:0007669"/>
    <property type="project" value="UniProtKB-KW"/>
</dbReference>